<dbReference type="InterPro" id="IPR058489">
    <property type="entry name" value="DUF8176"/>
</dbReference>
<dbReference type="AlphaFoldDB" id="A0A370H570"/>
<evidence type="ECO:0000259" key="3">
    <source>
        <dbReference type="Pfam" id="PF26527"/>
    </source>
</evidence>
<keyword evidence="2" id="KW-0812">Transmembrane</keyword>
<keyword evidence="2" id="KW-0472">Membrane</keyword>
<gene>
    <name evidence="4" type="ORF">DFR68_10430</name>
</gene>
<feature type="region of interest" description="Disordered" evidence="1">
    <location>
        <begin position="279"/>
        <end position="298"/>
    </location>
</feature>
<keyword evidence="2" id="KW-1133">Transmembrane helix</keyword>
<dbReference type="STRING" id="1210089.GCA_001613165_01067"/>
<proteinExistence type="predicted"/>
<organism evidence="4 5">
    <name type="scientific">Nocardia mexicana</name>
    <dbReference type="NCBI Taxonomy" id="279262"/>
    <lineage>
        <taxon>Bacteria</taxon>
        <taxon>Bacillati</taxon>
        <taxon>Actinomycetota</taxon>
        <taxon>Actinomycetes</taxon>
        <taxon>Mycobacteriales</taxon>
        <taxon>Nocardiaceae</taxon>
        <taxon>Nocardia</taxon>
    </lineage>
</organism>
<evidence type="ECO:0000256" key="2">
    <source>
        <dbReference type="SAM" id="Phobius"/>
    </source>
</evidence>
<feature type="transmembrane region" description="Helical" evidence="2">
    <location>
        <begin position="251"/>
        <end position="273"/>
    </location>
</feature>
<reference evidence="4 5" key="1">
    <citation type="submission" date="2018-07" db="EMBL/GenBank/DDBJ databases">
        <title>Genomic Encyclopedia of Type Strains, Phase IV (KMG-IV): sequencing the most valuable type-strain genomes for metagenomic binning, comparative biology and taxonomic classification.</title>
        <authorList>
            <person name="Goeker M."/>
        </authorList>
    </citation>
    <scope>NUCLEOTIDE SEQUENCE [LARGE SCALE GENOMIC DNA]</scope>
    <source>
        <strain evidence="4 5">DSM 44952</strain>
    </source>
</reference>
<protein>
    <recommendedName>
        <fullName evidence="3">DUF8176 domain-containing protein</fullName>
    </recommendedName>
</protein>
<name>A0A370H570_9NOCA</name>
<feature type="compositionally biased region" description="Basic and acidic residues" evidence="1">
    <location>
        <begin position="141"/>
        <end position="155"/>
    </location>
</feature>
<dbReference type="EMBL" id="QQAZ01000004">
    <property type="protein sequence ID" value="RDI51547.1"/>
    <property type="molecule type" value="Genomic_DNA"/>
</dbReference>
<feature type="compositionally biased region" description="Low complexity" evidence="1">
    <location>
        <begin position="93"/>
        <end position="110"/>
    </location>
</feature>
<feature type="domain" description="DUF8176" evidence="3">
    <location>
        <begin position="298"/>
        <end position="411"/>
    </location>
</feature>
<dbReference type="OrthoDB" id="4382015at2"/>
<feature type="compositionally biased region" description="Basic and acidic residues" evidence="1">
    <location>
        <begin position="11"/>
        <end position="23"/>
    </location>
</feature>
<keyword evidence="5" id="KW-1185">Reference proteome</keyword>
<dbReference type="Pfam" id="PF26527">
    <property type="entry name" value="DUF8176"/>
    <property type="match status" value="1"/>
</dbReference>
<evidence type="ECO:0000313" key="5">
    <source>
        <dbReference type="Proteomes" id="UP000255355"/>
    </source>
</evidence>
<feature type="compositionally biased region" description="Low complexity" evidence="1">
    <location>
        <begin position="207"/>
        <end position="221"/>
    </location>
</feature>
<evidence type="ECO:0000313" key="4">
    <source>
        <dbReference type="EMBL" id="RDI51547.1"/>
    </source>
</evidence>
<dbReference type="Proteomes" id="UP000255355">
    <property type="component" value="Unassembled WGS sequence"/>
</dbReference>
<feature type="compositionally biased region" description="Pro residues" evidence="1">
    <location>
        <begin position="78"/>
        <end position="92"/>
    </location>
</feature>
<dbReference type="RefSeq" id="WP_147288936.1">
    <property type="nucleotide sequence ID" value="NZ_QQAZ01000004.1"/>
</dbReference>
<accession>A0A370H570</accession>
<feature type="region of interest" description="Disordered" evidence="1">
    <location>
        <begin position="1"/>
        <end position="227"/>
    </location>
</feature>
<comment type="caution">
    <text evidence="4">The sequence shown here is derived from an EMBL/GenBank/DDBJ whole genome shotgun (WGS) entry which is preliminary data.</text>
</comment>
<evidence type="ECO:0000256" key="1">
    <source>
        <dbReference type="SAM" id="MobiDB-lite"/>
    </source>
</evidence>
<sequence length="414" mass="43256">MASEDDANYDETGRPGPRDRGESEFGPPVSEFGPPLSEFGPPLTDFGPPTGDSGSVGWAPVDEPDRPNLGWQPADAPATPPAPPVPPPPPQYRAPDSGSAPPSRGPAPTGQRDPYRGPEGQRGPGPDMQRGPEAQRPPGPDMHRGSAQESRRPSDSGRSAPPSPPSQPSVRYPEESDQGSARRPATPPRESSGSLWDDDELAKKLVAARPSPRESSSSSSLWDDDDLAKKLAPSRPVAEPEPEKPRRNTGVLIGGLAAAFVVIVAIAAVIVFATRNNGGGTEETSAAPPPTSAVGSVSCPARTDGRVTIGNGPGGTDSGVGAILGFQHAFYADRSAANARAFVAPGAVDVAQEAIDTQVPRGTSYCLRIEEVAPNVYNVDVNEYRQDGGAPQYLQQVTVENRDGKYLIAAVVPR</sequence>